<keyword evidence="6 8" id="KW-0408">Iron</keyword>
<dbReference type="InterPro" id="IPR036396">
    <property type="entry name" value="Cyt_P450_sf"/>
</dbReference>
<evidence type="ECO:0000256" key="8">
    <source>
        <dbReference type="PIRSR" id="PIRSR602401-1"/>
    </source>
</evidence>
<dbReference type="InterPro" id="IPR001128">
    <property type="entry name" value="Cyt_P450"/>
</dbReference>
<keyword evidence="4 8" id="KW-0479">Metal-binding</keyword>
<evidence type="ECO:0000256" key="4">
    <source>
        <dbReference type="ARBA" id="ARBA00022723"/>
    </source>
</evidence>
<comment type="cofactor">
    <cofactor evidence="1 8">
        <name>heme</name>
        <dbReference type="ChEBI" id="CHEBI:30413"/>
    </cofactor>
</comment>
<feature type="transmembrane region" description="Helical" evidence="10">
    <location>
        <begin position="7"/>
        <end position="27"/>
    </location>
</feature>
<name>A0A4R0RSZ1_9APHY</name>
<proteinExistence type="inferred from homology"/>
<organism evidence="11 12">
    <name type="scientific">Steccherinum ochraceum</name>
    <dbReference type="NCBI Taxonomy" id="92696"/>
    <lineage>
        <taxon>Eukaryota</taxon>
        <taxon>Fungi</taxon>
        <taxon>Dikarya</taxon>
        <taxon>Basidiomycota</taxon>
        <taxon>Agaricomycotina</taxon>
        <taxon>Agaricomycetes</taxon>
        <taxon>Polyporales</taxon>
        <taxon>Steccherinaceae</taxon>
        <taxon>Steccherinum</taxon>
    </lineage>
</organism>
<dbReference type="PRINTS" id="PR00385">
    <property type="entry name" value="P450"/>
</dbReference>
<evidence type="ECO:0000256" key="5">
    <source>
        <dbReference type="ARBA" id="ARBA00023002"/>
    </source>
</evidence>
<keyword evidence="10" id="KW-0812">Transmembrane</keyword>
<dbReference type="STRING" id="92696.A0A4R0RSZ1"/>
<evidence type="ECO:0000256" key="10">
    <source>
        <dbReference type="SAM" id="Phobius"/>
    </source>
</evidence>
<sequence length="586" mass="66996">MQVPPGLPHVLHFLALLSPPVILVFIVSYFFPIPIWATILLSIASVPAYLAFHISHKYSKEKRRAAAIGAAFPPSYNGVKFGNFDLLVMFQNIYANGYLGDGLTDAHAELGGTFNLRILWDNNILTNDANVIKAVLATEFPNFIKGKHFQAFMNSVLGTGVFNTDGDMWKFHRQMTRPFFSRDRISHFDIFEKHSDDAIAKMRERLREGQAVDFQDLIWRFTLDSASEFLFGACIDHLSSNLPYPPNTPQAATNNDQETSADRFAHAFARAQDTIAKRGRMGHIWPFLEIFSNKTADDMKIVDDFLNPILQQAVENYTKDKEAGLIKENESEEVKDDETFLDHLVRTTTDSQILHDEILNILIAGRDTTAGTLTFAVYFLCMYPHILERLRKEILEAVGPSRRPDYDDIKDMKYLRAFLNEVLRLYPAVPFNVRYAINDTTMPNPDPNGKPFFIPAGTPITYSVLLMHRRTDYWGEDAHVFDPDRFLDDRLQRLIANPFIFLPFNAGPRICLGQQFAYNEMSFFLIRLLQNFSGMDSQLDIQTLPPKEWAQFPGRKGMDKFFPKSHLTAYSKDGMWVKMKEAEPAS</sequence>
<accession>A0A4R0RSZ1</accession>
<feature type="binding site" description="axial binding residue" evidence="8">
    <location>
        <position position="511"/>
    </location>
    <ligand>
        <name>heme</name>
        <dbReference type="ChEBI" id="CHEBI:30413"/>
    </ligand>
    <ligandPart>
        <name>Fe</name>
        <dbReference type="ChEBI" id="CHEBI:18248"/>
    </ligandPart>
</feature>
<reference evidence="11 12" key="1">
    <citation type="submission" date="2018-11" db="EMBL/GenBank/DDBJ databases">
        <title>Genome assembly of Steccherinum ochraceum LE-BIN_3174, the white-rot fungus of the Steccherinaceae family (The Residual Polyporoid clade, Polyporales, Basidiomycota).</title>
        <authorList>
            <person name="Fedorova T.V."/>
            <person name="Glazunova O.A."/>
            <person name="Landesman E.O."/>
            <person name="Moiseenko K.V."/>
            <person name="Psurtseva N.V."/>
            <person name="Savinova O.S."/>
            <person name="Shakhova N.V."/>
            <person name="Tyazhelova T.V."/>
            <person name="Vasina D.V."/>
        </authorList>
    </citation>
    <scope>NUCLEOTIDE SEQUENCE [LARGE SCALE GENOMIC DNA]</scope>
    <source>
        <strain evidence="11 12">LE-BIN_3174</strain>
    </source>
</reference>
<evidence type="ECO:0000256" key="6">
    <source>
        <dbReference type="ARBA" id="ARBA00023004"/>
    </source>
</evidence>
<dbReference type="Gene3D" id="1.10.630.10">
    <property type="entry name" value="Cytochrome P450"/>
    <property type="match status" value="1"/>
</dbReference>
<dbReference type="OrthoDB" id="1470350at2759"/>
<dbReference type="GO" id="GO:0016705">
    <property type="term" value="F:oxidoreductase activity, acting on paired donors, with incorporation or reduction of molecular oxygen"/>
    <property type="evidence" value="ECO:0007669"/>
    <property type="project" value="InterPro"/>
</dbReference>
<evidence type="ECO:0000256" key="2">
    <source>
        <dbReference type="ARBA" id="ARBA00010617"/>
    </source>
</evidence>
<dbReference type="PROSITE" id="PS00086">
    <property type="entry name" value="CYTOCHROME_P450"/>
    <property type="match status" value="1"/>
</dbReference>
<dbReference type="InterPro" id="IPR002401">
    <property type="entry name" value="Cyt_P450_E_grp-I"/>
</dbReference>
<comment type="similarity">
    <text evidence="2 9">Belongs to the cytochrome P450 family.</text>
</comment>
<evidence type="ECO:0000313" key="12">
    <source>
        <dbReference type="Proteomes" id="UP000292702"/>
    </source>
</evidence>
<dbReference type="Pfam" id="PF00067">
    <property type="entry name" value="p450"/>
    <property type="match status" value="1"/>
</dbReference>
<evidence type="ECO:0000256" key="1">
    <source>
        <dbReference type="ARBA" id="ARBA00001971"/>
    </source>
</evidence>
<dbReference type="AlphaFoldDB" id="A0A4R0RSZ1"/>
<keyword evidence="10" id="KW-0472">Membrane</keyword>
<dbReference type="EMBL" id="RWJN01000021">
    <property type="protein sequence ID" value="TCD70443.1"/>
    <property type="molecule type" value="Genomic_DNA"/>
</dbReference>
<comment type="caution">
    <text evidence="11">The sequence shown here is derived from an EMBL/GenBank/DDBJ whole genome shotgun (WGS) entry which is preliminary data.</text>
</comment>
<dbReference type="CDD" id="cd11063">
    <property type="entry name" value="CYP52"/>
    <property type="match status" value="1"/>
</dbReference>
<keyword evidence="3 8" id="KW-0349">Heme</keyword>
<keyword evidence="5 9" id="KW-0560">Oxidoreductase</keyword>
<dbReference type="PANTHER" id="PTHR24287:SF1">
    <property type="entry name" value="P450, PUTATIVE (EUROFUNG)-RELATED"/>
    <property type="match status" value="1"/>
</dbReference>
<keyword evidence="12" id="KW-1185">Reference proteome</keyword>
<evidence type="ECO:0000256" key="7">
    <source>
        <dbReference type="ARBA" id="ARBA00023033"/>
    </source>
</evidence>
<keyword evidence="10" id="KW-1133">Transmembrane helix</keyword>
<evidence type="ECO:0000256" key="9">
    <source>
        <dbReference type="RuleBase" id="RU000461"/>
    </source>
</evidence>
<dbReference type="InterPro" id="IPR017972">
    <property type="entry name" value="Cyt_P450_CS"/>
</dbReference>
<keyword evidence="7 9" id="KW-0503">Monooxygenase</keyword>
<gene>
    <name evidence="11" type="ORF">EIP91_003524</name>
</gene>
<dbReference type="Proteomes" id="UP000292702">
    <property type="component" value="Unassembled WGS sequence"/>
</dbReference>
<feature type="transmembrane region" description="Helical" evidence="10">
    <location>
        <begin position="33"/>
        <end position="54"/>
    </location>
</feature>
<dbReference type="GO" id="GO:0020037">
    <property type="term" value="F:heme binding"/>
    <property type="evidence" value="ECO:0007669"/>
    <property type="project" value="InterPro"/>
</dbReference>
<dbReference type="InterPro" id="IPR047146">
    <property type="entry name" value="Cyt_P450_E_CYP52_fungi"/>
</dbReference>
<dbReference type="GO" id="GO:0004497">
    <property type="term" value="F:monooxygenase activity"/>
    <property type="evidence" value="ECO:0007669"/>
    <property type="project" value="UniProtKB-KW"/>
</dbReference>
<evidence type="ECO:0000256" key="3">
    <source>
        <dbReference type="ARBA" id="ARBA00022617"/>
    </source>
</evidence>
<dbReference type="PRINTS" id="PR00463">
    <property type="entry name" value="EP450I"/>
</dbReference>
<evidence type="ECO:0000313" key="11">
    <source>
        <dbReference type="EMBL" id="TCD70443.1"/>
    </source>
</evidence>
<dbReference type="SUPFAM" id="SSF48264">
    <property type="entry name" value="Cytochrome P450"/>
    <property type="match status" value="1"/>
</dbReference>
<dbReference type="GO" id="GO:0005506">
    <property type="term" value="F:iron ion binding"/>
    <property type="evidence" value="ECO:0007669"/>
    <property type="project" value="InterPro"/>
</dbReference>
<dbReference type="PANTHER" id="PTHR24287">
    <property type="entry name" value="P450, PUTATIVE (EUROFUNG)-RELATED"/>
    <property type="match status" value="1"/>
</dbReference>
<protein>
    <submittedName>
        <fullName evidence="11">Uncharacterized protein</fullName>
    </submittedName>
</protein>